<name>A0A9D7QJ78_9RHOO</name>
<feature type="domain" description="GST N-terminal" evidence="1">
    <location>
        <begin position="1"/>
        <end position="78"/>
    </location>
</feature>
<dbReference type="Pfam" id="PF13410">
    <property type="entry name" value="GST_C_2"/>
    <property type="match status" value="1"/>
</dbReference>
<dbReference type="PROSITE" id="PS50404">
    <property type="entry name" value="GST_NTER"/>
    <property type="match status" value="1"/>
</dbReference>
<accession>A0A9D7QJ78</accession>
<dbReference type="InterPro" id="IPR004045">
    <property type="entry name" value="Glutathione_S-Trfase_N"/>
</dbReference>
<dbReference type="NCBIfam" id="NF007682">
    <property type="entry name" value="PRK10357.1"/>
    <property type="match status" value="1"/>
</dbReference>
<dbReference type="Proteomes" id="UP000808146">
    <property type="component" value="Unassembled WGS sequence"/>
</dbReference>
<reference evidence="3" key="1">
    <citation type="submission" date="2020-10" db="EMBL/GenBank/DDBJ databases">
        <title>Connecting structure to function with the recovery of over 1000 high-quality activated sludge metagenome-assembled genomes encoding full-length rRNA genes using long-read sequencing.</title>
        <authorList>
            <person name="Singleton C.M."/>
            <person name="Petriglieri F."/>
            <person name="Kristensen J.M."/>
            <person name="Kirkegaard R.H."/>
            <person name="Michaelsen T.Y."/>
            <person name="Andersen M.H."/>
            <person name="Karst S.M."/>
            <person name="Dueholm M.S."/>
            <person name="Nielsen P.H."/>
            <person name="Albertsen M."/>
        </authorList>
    </citation>
    <scope>NUCLEOTIDE SEQUENCE</scope>
    <source>
        <strain evidence="3">OdNE_18-Q3-R46-58_BAT3C.305</strain>
    </source>
</reference>
<dbReference type="EMBL" id="JADKBR010000001">
    <property type="protein sequence ID" value="MBK8889157.1"/>
    <property type="molecule type" value="Genomic_DNA"/>
</dbReference>
<sequence>MNLIGSHTSPYVRKVRIVLAEKKIDYDFVIDSPWLAGSAVPNVNPLGKIPALVLDDDTPLFDSRVIAEYIDSVTPNNKLLPSSNRERTEVKRWEAVADGVCDAAAAAFLEAKRPEAQRSDDWIARQREKIKRSLDFMAAELGESSYCMGTHFSLGDIAVGSALGYLCFRFPDIAWQESHPDLARLYAKLMKRPSFVDTTPHD</sequence>
<organism evidence="3 4">
    <name type="scientific">Candidatus Dechloromonas phosphorivorans</name>
    <dbReference type="NCBI Taxonomy" id="2899244"/>
    <lineage>
        <taxon>Bacteria</taxon>
        <taxon>Pseudomonadati</taxon>
        <taxon>Pseudomonadota</taxon>
        <taxon>Betaproteobacteria</taxon>
        <taxon>Rhodocyclales</taxon>
        <taxon>Azonexaceae</taxon>
        <taxon>Dechloromonas</taxon>
    </lineage>
</organism>
<evidence type="ECO:0000259" key="2">
    <source>
        <dbReference type="PROSITE" id="PS50405"/>
    </source>
</evidence>
<dbReference type="SFLD" id="SFLDS00019">
    <property type="entry name" value="Glutathione_Transferase_(cytos"/>
    <property type="match status" value="1"/>
</dbReference>
<comment type="caution">
    <text evidence="3">The sequence shown here is derived from an EMBL/GenBank/DDBJ whole genome shotgun (WGS) entry which is preliminary data.</text>
</comment>
<dbReference type="PANTHER" id="PTHR44051:SF8">
    <property type="entry name" value="GLUTATHIONE S-TRANSFERASE GSTA"/>
    <property type="match status" value="1"/>
</dbReference>
<dbReference type="Gene3D" id="1.20.1050.10">
    <property type="match status" value="1"/>
</dbReference>
<dbReference type="Pfam" id="PF13409">
    <property type="entry name" value="GST_N_2"/>
    <property type="match status" value="1"/>
</dbReference>
<dbReference type="SFLD" id="SFLDG00358">
    <property type="entry name" value="Main_(cytGST)"/>
    <property type="match status" value="1"/>
</dbReference>
<dbReference type="InterPro" id="IPR036282">
    <property type="entry name" value="Glutathione-S-Trfase_C_sf"/>
</dbReference>
<dbReference type="AlphaFoldDB" id="A0A9D7QJ78"/>
<gene>
    <name evidence="3" type="ORF">IPN75_01650</name>
</gene>
<feature type="domain" description="GST C-terminal" evidence="2">
    <location>
        <begin position="83"/>
        <end position="202"/>
    </location>
</feature>
<evidence type="ECO:0000313" key="4">
    <source>
        <dbReference type="Proteomes" id="UP000808146"/>
    </source>
</evidence>
<dbReference type="CDD" id="cd03049">
    <property type="entry name" value="GST_N_3"/>
    <property type="match status" value="1"/>
</dbReference>
<dbReference type="PROSITE" id="PS50405">
    <property type="entry name" value="GST_CTER"/>
    <property type="match status" value="1"/>
</dbReference>
<evidence type="ECO:0000259" key="1">
    <source>
        <dbReference type="PROSITE" id="PS50404"/>
    </source>
</evidence>
<dbReference type="InterPro" id="IPR040079">
    <property type="entry name" value="Glutathione_S-Trfase"/>
</dbReference>
<dbReference type="CDD" id="cd03205">
    <property type="entry name" value="GST_C_6"/>
    <property type="match status" value="1"/>
</dbReference>
<dbReference type="SUPFAM" id="SSF52833">
    <property type="entry name" value="Thioredoxin-like"/>
    <property type="match status" value="1"/>
</dbReference>
<proteinExistence type="predicted"/>
<dbReference type="PANTHER" id="PTHR44051">
    <property type="entry name" value="GLUTATHIONE S-TRANSFERASE-RELATED"/>
    <property type="match status" value="1"/>
</dbReference>
<dbReference type="Gene3D" id="3.40.30.10">
    <property type="entry name" value="Glutaredoxin"/>
    <property type="match status" value="1"/>
</dbReference>
<protein>
    <submittedName>
        <fullName evidence="3">Glutathione S-transferase</fullName>
    </submittedName>
</protein>
<dbReference type="InterPro" id="IPR010987">
    <property type="entry name" value="Glutathione-S-Trfase_C-like"/>
</dbReference>
<dbReference type="InterPro" id="IPR036249">
    <property type="entry name" value="Thioredoxin-like_sf"/>
</dbReference>
<dbReference type="SUPFAM" id="SSF47616">
    <property type="entry name" value="GST C-terminal domain-like"/>
    <property type="match status" value="1"/>
</dbReference>
<evidence type="ECO:0000313" key="3">
    <source>
        <dbReference type="EMBL" id="MBK8889157.1"/>
    </source>
</evidence>